<feature type="binding site" evidence="13">
    <location>
        <position position="86"/>
    </location>
    <ligand>
        <name>S-adenosyl-L-methionine</name>
        <dbReference type="ChEBI" id="CHEBI:59789"/>
    </ligand>
</feature>
<evidence type="ECO:0000256" key="10">
    <source>
        <dbReference type="ARBA" id="ARBA00022954"/>
    </source>
</evidence>
<comment type="subcellular location">
    <subcellularLocation>
        <location evidence="1">Cytoplasm</location>
    </subcellularLocation>
</comment>
<feature type="binding site" evidence="13">
    <location>
        <begin position="117"/>
        <end position="118"/>
    </location>
    <ligand>
        <name>S-adenosyl-L-methionine</name>
        <dbReference type="ChEBI" id="CHEBI:59789"/>
    </ligand>
</feature>
<dbReference type="EMBL" id="WJBH02000010">
    <property type="protein sequence ID" value="KAI9551624.1"/>
    <property type="molecule type" value="Genomic_DNA"/>
</dbReference>
<dbReference type="GO" id="GO:1904047">
    <property type="term" value="F:S-adenosyl-L-methionine binding"/>
    <property type="evidence" value="ECO:0007669"/>
    <property type="project" value="TreeGrafter"/>
</dbReference>
<evidence type="ECO:0000259" key="14">
    <source>
        <dbReference type="Pfam" id="PF13649"/>
    </source>
</evidence>
<dbReference type="PANTHER" id="PTHR16458:SF2">
    <property type="entry name" value="GLYCINE N-METHYLTRANSFERASE"/>
    <property type="match status" value="1"/>
</dbReference>
<dbReference type="GO" id="GO:0042802">
    <property type="term" value="F:identical protein binding"/>
    <property type="evidence" value="ECO:0007669"/>
    <property type="project" value="TreeGrafter"/>
</dbReference>
<comment type="catalytic activity">
    <reaction evidence="11">
        <text>glycine + S-adenosyl-L-methionine = sarcosine + S-adenosyl-L-homocysteine + H(+)</text>
        <dbReference type="Rhea" id="RHEA:19937"/>
        <dbReference type="ChEBI" id="CHEBI:15378"/>
        <dbReference type="ChEBI" id="CHEBI:57305"/>
        <dbReference type="ChEBI" id="CHEBI:57433"/>
        <dbReference type="ChEBI" id="CHEBI:57856"/>
        <dbReference type="ChEBI" id="CHEBI:59789"/>
        <dbReference type="EC" id="2.1.1.20"/>
    </reaction>
    <physiologicalReaction direction="left-to-right" evidence="11">
        <dbReference type="Rhea" id="RHEA:19938"/>
    </physiologicalReaction>
</comment>
<evidence type="ECO:0000256" key="1">
    <source>
        <dbReference type="ARBA" id="ARBA00004496"/>
    </source>
</evidence>
<dbReference type="PANTHER" id="PTHR16458">
    <property type="entry name" value="GLYCINE N-METHYLTRANSFERASE"/>
    <property type="match status" value="1"/>
</dbReference>
<feature type="binding site" evidence="13">
    <location>
        <position position="22"/>
    </location>
    <ligand>
        <name>S-adenosyl-L-methionine</name>
        <dbReference type="ChEBI" id="CHEBI:59789"/>
    </ligand>
</feature>
<feature type="binding site" evidence="13">
    <location>
        <position position="65"/>
    </location>
    <ligand>
        <name>S-adenosyl-L-methionine</name>
        <dbReference type="ChEBI" id="CHEBI:59789"/>
    </ligand>
</feature>
<evidence type="ECO:0000256" key="9">
    <source>
        <dbReference type="ARBA" id="ARBA00022691"/>
    </source>
</evidence>
<dbReference type="GO" id="GO:0016594">
    <property type="term" value="F:glycine binding"/>
    <property type="evidence" value="ECO:0007669"/>
    <property type="project" value="TreeGrafter"/>
</dbReference>
<dbReference type="GO" id="GO:0046500">
    <property type="term" value="P:S-adenosylmethionine metabolic process"/>
    <property type="evidence" value="ECO:0007669"/>
    <property type="project" value="TreeGrafter"/>
</dbReference>
<dbReference type="EC" id="2.1.1.20" evidence="3"/>
<evidence type="ECO:0000256" key="2">
    <source>
        <dbReference type="ARBA" id="ARBA00011881"/>
    </source>
</evidence>
<feature type="binding site" evidence="13">
    <location>
        <position position="138"/>
    </location>
    <ligand>
        <name>S-adenosyl-L-methionine</name>
        <dbReference type="ChEBI" id="CHEBI:59789"/>
    </ligand>
</feature>
<evidence type="ECO:0000256" key="4">
    <source>
        <dbReference type="ARBA" id="ARBA00019972"/>
    </source>
</evidence>
<protein>
    <recommendedName>
        <fullName evidence="4">Glycine N-methyltransferase</fullName>
        <ecNumber evidence="3">2.1.1.20</ecNumber>
    </recommendedName>
</protein>
<keyword evidence="9 12" id="KW-0949">S-adenosyl-L-methionine</keyword>
<dbReference type="GO" id="GO:0006730">
    <property type="term" value="P:one-carbon metabolic process"/>
    <property type="evidence" value="ECO:0007669"/>
    <property type="project" value="TreeGrafter"/>
</dbReference>
<dbReference type="Gene3D" id="3.40.50.150">
    <property type="entry name" value="Vaccinia Virus protein VP39"/>
    <property type="match status" value="1"/>
</dbReference>
<proteinExistence type="inferred from homology"/>
<dbReference type="InterPro" id="IPR029063">
    <property type="entry name" value="SAM-dependent_MTases_sf"/>
</dbReference>
<dbReference type="Pfam" id="PF13649">
    <property type="entry name" value="Methyltransf_25"/>
    <property type="match status" value="1"/>
</dbReference>
<dbReference type="Proteomes" id="UP000820818">
    <property type="component" value="Linkage Group LG10"/>
</dbReference>
<reference evidence="15 16" key="1">
    <citation type="submission" date="2022-05" db="EMBL/GenBank/DDBJ databases">
        <title>A multi-omics perspective on studying reproductive biology in Daphnia sinensis.</title>
        <authorList>
            <person name="Jia J."/>
        </authorList>
    </citation>
    <scope>NUCLEOTIDE SEQUENCE [LARGE SCALE GENOMIC DNA]</scope>
    <source>
        <strain evidence="15 16">WSL</strain>
    </source>
</reference>
<evidence type="ECO:0000313" key="15">
    <source>
        <dbReference type="EMBL" id="KAI9551624.1"/>
    </source>
</evidence>
<dbReference type="InterPro" id="IPR041698">
    <property type="entry name" value="Methyltransf_25"/>
</dbReference>
<dbReference type="GO" id="GO:0051289">
    <property type="term" value="P:protein homotetramerization"/>
    <property type="evidence" value="ECO:0007669"/>
    <property type="project" value="TreeGrafter"/>
</dbReference>
<comment type="caution">
    <text evidence="15">The sequence shown here is derived from an EMBL/GenBank/DDBJ whole genome shotgun (WGS) entry which is preliminary data.</text>
</comment>
<keyword evidence="16" id="KW-1185">Reference proteome</keyword>
<sequence length="288" mass="32763">MVDNVYRTRSLGTAAEGLRDQYADGKAARVWEVYIGDKSSRTENYRKFITSLLKEKKCQTVLDLACGTGIDSIMLLEEGFQVTSIDASDKMLKYALKKRWERRKEEAFDKWVVEEANWLCLDSGNDFLKGGFDAVICLGNSFAHLPDFEGDLRNQRTAIANFASCVKPGGLLLIDHRNYDYILNNCATPAKNIYYNSNHIVDIKTSVLNVNGRPTLVTMDYIMNIPSMGIEHESFRLSYYPHRLDEFKGLLKEAFGEACKHTVFGDFKPLDEIADPAFYIHLVEKLPE</sequence>
<dbReference type="PROSITE" id="PS51600">
    <property type="entry name" value="SAM_GNMT"/>
    <property type="match status" value="1"/>
</dbReference>
<dbReference type="PIRSF" id="PIRSF000385">
    <property type="entry name" value="Gly_N-mtase"/>
    <property type="match status" value="1"/>
</dbReference>
<keyword evidence="6" id="KW-0597">Phosphoprotein</keyword>
<dbReference type="GO" id="GO:0032259">
    <property type="term" value="P:methylation"/>
    <property type="evidence" value="ECO:0007669"/>
    <property type="project" value="UniProtKB-KW"/>
</dbReference>
<evidence type="ECO:0000256" key="13">
    <source>
        <dbReference type="PIRSR" id="PIRSR000385-2"/>
    </source>
</evidence>
<feature type="binding site" evidence="13">
    <location>
        <position position="31"/>
    </location>
    <ligand>
        <name>S-adenosyl-L-methionine</name>
        <dbReference type="ChEBI" id="CHEBI:59789"/>
    </ligand>
</feature>
<organism evidence="15 16">
    <name type="scientific">Daphnia sinensis</name>
    <dbReference type="NCBI Taxonomy" id="1820382"/>
    <lineage>
        <taxon>Eukaryota</taxon>
        <taxon>Metazoa</taxon>
        <taxon>Ecdysozoa</taxon>
        <taxon>Arthropoda</taxon>
        <taxon>Crustacea</taxon>
        <taxon>Branchiopoda</taxon>
        <taxon>Diplostraca</taxon>
        <taxon>Cladocera</taxon>
        <taxon>Anomopoda</taxon>
        <taxon>Daphniidae</taxon>
        <taxon>Daphnia</taxon>
        <taxon>Daphnia similis group</taxon>
    </lineage>
</organism>
<evidence type="ECO:0000256" key="11">
    <source>
        <dbReference type="ARBA" id="ARBA00048261"/>
    </source>
</evidence>
<dbReference type="GO" id="GO:0005829">
    <property type="term" value="C:cytosol"/>
    <property type="evidence" value="ECO:0007669"/>
    <property type="project" value="TreeGrafter"/>
</dbReference>
<dbReference type="Gene3D" id="3.30.46.10">
    <property type="entry name" value="Glycine N-methyltransferase, chain A, domain 1"/>
    <property type="match status" value="1"/>
</dbReference>
<keyword evidence="10" id="KW-0290">Folate-binding</keyword>
<comment type="subunit">
    <text evidence="2">Homotetramer.</text>
</comment>
<evidence type="ECO:0000256" key="12">
    <source>
        <dbReference type="PIRNR" id="PIRNR000385"/>
    </source>
</evidence>
<dbReference type="FunFam" id="3.40.50.150:FF:000113">
    <property type="entry name" value="Glycine N-methyltransferase"/>
    <property type="match status" value="1"/>
</dbReference>
<evidence type="ECO:0000256" key="6">
    <source>
        <dbReference type="ARBA" id="ARBA00022553"/>
    </source>
</evidence>
<evidence type="ECO:0000313" key="16">
    <source>
        <dbReference type="Proteomes" id="UP000820818"/>
    </source>
</evidence>
<keyword evidence="7 12" id="KW-0489">Methyltransferase</keyword>
<dbReference type="GO" id="GO:0046498">
    <property type="term" value="P:S-adenosylhomocysteine metabolic process"/>
    <property type="evidence" value="ECO:0007669"/>
    <property type="project" value="TreeGrafter"/>
</dbReference>
<dbReference type="CDD" id="cd02440">
    <property type="entry name" value="AdoMet_MTases"/>
    <property type="match status" value="1"/>
</dbReference>
<name>A0AAD5PP21_9CRUS</name>
<evidence type="ECO:0000256" key="8">
    <source>
        <dbReference type="ARBA" id="ARBA00022679"/>
    </source>
</evidence>
<dbReference type="GO" id="GO:0005542">
    <property type="term" value="F:folic acid binding"/>
    <property type="evidence" value="ECO:0007669"/>
    <property type="project" value="UniProtKB-KW"/>
</dbReference>
<dbReference type="SUPFAM" id="SSF53335">
    <property type="entry name" value="S-adenosyl-L-methionine-dependent methyltransferases"/>
    <property type="match status" value="1"/>
</dbReference>
<dbReference type="InterPro" id="IPR014369">
    <property type="entry name" value="Gly/Sar_N_MeTrfase"/>
</dbReference>
<dbReference type="GO" id="GO:1901052">
    <property type="term" value="P:sarcosine metabolic process"/>
    <property type="evidence" value="ECO:0007669"/>
    <property type="project" value="TreeGrafter"/>
</dbReference>
<gene>
    <name evidence="15" type="ORF">GHT06_021959</name>
</gene>
<evidence type="ECO:0000256" key="7">
    <source>
        <dbReference type="ARBA" id="ARBA00022603"/>
    </source>
</evidence>
<dbReference type="GO" id="GO:0006111">
    <property type="term" value="P:regulation of gluconeogenesis"/>
    <property type="evidence" value="ECO:0007669"/>
    <property type="project" value="TreeGrafter"/>
</dbReference>
<dbReference type="AlphaFoldDB" id="A0AAD5PP21"/>
<evidence type="ECO:0000256" key="3">
    <source>
        <dbReference type="ARBA" id="ARBA00011999"/>
    </source>
</evidence>
<keyword evidence="8 12" id="KW-0808">Transferase</keyword>
<evidence type="ECO:0000256" key="5">
    <source>
        <dbReference type="ARBA" id="ARBA00022490"/>
    </source>
</evidence>
<feature type="domain" description="Methyltransferase" evidence="14">
    <location>
        <begin position="61"/>
        <end position="170"/>
    </location>
</feature>
<dbReference type="GO" id="GO:0017174">
    <property type="term" value="F:glycine N-methyltransferase activity"/>
    <property type="evidence" value="ECO:0007669"/>
    <property type="project" value="UniProtKB-EC"/>
</dbReference>
<feature type="binding site" evidence="13">
    <location>
        <position position="41"/>
    </location>
    <ligand>
        <name>S-adenosyl-L-methionine</name>
        <dbReference type="ChEBI" id="CHEBI:59789"/>
    </ligand>
</feature>
<accession>A0AAD5PP21</accession>
<keyword evidence="5" id="KW-0963">Cytoplasm</keyword>
<comment type="similarity">
    <text evidence="12">Belongs to the class I-like SAM-binding methyltransferase superfamily. Glycine N-methyltransferase family.</text>
</comment>